<dbReference type="SMART" id="SM00834">
    <property type="entry name" value="CxxC_CXXC_SSSS"/>
    <property type="match status" value="1"/>
</dbReference>
<dbReference type="InterPro" id="IPR013429">
    <property type="entry name" value="Regulatory_FmdB_Zinc_ribbon"/>
</dbReference>
<feature type="domain" description="Putative regulatory protein FmdB zinc ribbon" evidence="1">
    <location>
        <begin position="1"/>
        <end position="42"/>
    </location>
</feature>
<dbReference type="AlphaFoldDB" id="A0A7Z7N220"/>
<keyword evidence="3" id="KW-1185">Reference proteome</keyword>
<evidence type="ECO:0000313" key="2">
    <source>
        <dbReference type="EMBL" id="SOE62266.1"/>
    </source>
</evidence>
<organism evidence="2 3">
    <name type="scientific">Caballeronia arationis</name>
    <dbReference type="NCBI Taxonomy" id="1777142"/>
    <lineage>
        <taxon>Bacteria</taxon>
        <taxon>Pseudomonadati</taxon>
        <taxon>Pseudomonadota</taxon>
        <taxon>Betaproteobacteria</taxon>
        <taxon>Burkholderiales</taxon>
        <taxon>Burkholderiaceae</taxon>
        <taxon>Caballeronia</taxon>
    </lineage>
</organism>
<dbReference type="NCBIfam" id="TIGR02605">
    <property type="entry name" value="CxxC_CxxC_SSSS"/>
    <property type="match status" value="1"/>
</dbReference>
<gene>
    <name evidence="2" type="ORF">SAMN05446927_2283</name>
</gene>
<evidence type="ECO:0000313" key="3">
    <source>
        <dbReference type="Proteomes" id="UP000219522"/>
    </source>
</evidence>
<dbReference type="Pfam" id="PF09723">
    <property type="entry name" value="Zn_ribbon_8"/>
    <property type="match status" value="1"/>
</dbReference>
<dbReference type="EMBL" id="OCSU01000001">
    <property type="protein sequence ID" value="SOE62266.1"/>
    <property type="molecule type" value="Genomic_DNA"/>
</dbReference>
<proteinExistence type="predicted"/>
<dbReference type="RefSeq" id="WP_062638368.1">
    <property type="nucleotide sequence ID" value="NZ_FCOG02000033.1"/>
</dbReference>
<protein>
    <submittedName>
        <fullName evidence="2">Putative regulatory protein, FmdB family</fullName>
    </submittedName>
</protein>
<accession>A0A7Z7N220</accession>
<comment type="caution">
    <text evidence="2">The sequence shown here is derived from an EMBL/GenBank/DDBJ whole genome shotgun (WGS) entry which is preliminary data.</text>
</comment>
<reference evidence="2 3" key="1">
    <citation type="submission" date="2017-09" db="EMBL/GenBank/DDBJ databases">
        <authorList>
            <person name="Varghese N."/>
            <person name="Submissions S."/>
        </authorList>
    </citation>
    <scope>NUCLEOTIDE SEQUENCE [LARGE SCALE GENOMIC DNA]</scope>
    <source>
        <strain evidence="2 3">OK806</strain>
    </source>
</reference>
<evidence type="ECO:0000259" key="1">
    <source>
        <dbReference type="SMART" id="SM00834"/>
    </source>
</evidence>
<sequence>MPVYDYECTDCGAFEAVRRIAERDDPALCPRCGTAATRVVIGAPTVAGDSSRTQDESAGSYGMSHRGGCLCCG</sequence>
<name>A0A7Z7N220_9BURK</name>
<dbReference type="OrthoDB" id="9813321at2"/>
<dbReference type="Proteomes" id="UP000219522">
    <property type="component" value="Unassembled WGS sequence"/>
</dbReference>